<gene>
    <name evidence="1" type="ORF">BST83_11975</name>
</gene>
<comment type="caution">
    <text evidence="1">The sequence shown here is derived from an EMBL/GenBank/DDBJ whole genome shotgun (WGS) entry which is preliminary data.</text>
</comment>
<proteinExistence type="predicted"/>
<name>A0A2S7KZ74_9FLAO</name>
<dbReference type="RefSeq" id="WP_104809993.1">
    <property type="nucleotide sequence ID" value="NZ_MQUA01000013.1"/>
</dbReference>
<evidence type="ECO:0000313" key="1">
    <source>
        <dbReference type="EMBL" id="PQB07788.1"/>
    </source>
</evidence>
<organism evidence="1 2">
    <name type="scientific">Polaribacter filamentus</name>
    <dbReference type="NCBI Taxonomy" id="53483"/>
    <lineage>
        <taxon>Bacteria</taxon>
        <taxon>Pseudomonadati</taxon>
        <taxon>Bacteroidota</taxon>
        <taxon>Flavobacteriia</taxon>
        <taxon>Flavobacteriales</taxon>
        <taxon>Flavobacteriaceae</taxon>
    </lineage>
</organism>
<evidence type="ECO:0000313" key="2">
    <source>
        <dbReference type="Proteomes" id="UP000239522"/>
    </source>
</evidence>
<dbReference type="Proteomes" id="UP000239522">
    <property type="component" value="Unassembled WGS sequence"/>
</dbReference>
<dbReference type="EMBL" id="MQUA01000013">
    <property type="protein sequence ID" value="PQB07788.1"/>
    <property type="molecule type" value="Genomic_DNA"/>
</dbReference>
<accession>A0A2S7KZ74</accession>
<dbReference type="OrthoDB" id="1202884at2"/>
<reference evidence="1 2" key="1">
    <citation type="submission" date="2016-11" db="EMBL/GenBank/DDBJ databases">
        <title>Trade-off between light-utilization and light-protection in marine flavobacteria.</title>
        <authorList>
            <person name="Kumagai Y."/>
        </authorList>
    </citation>
    <scope>NUCLEOTIDE SEQUENCE [LARGE SCALE GENOMIC DNA]</scope>
    <source>
        <strain evidence="1 2">ATCC 700397</strain>
    </source>
</reference>
<dbReference type="AlphaFoldDB" id="A0A2S7KZ74"/>
<sequence>MKTIYKANIKEKTLKLNSFALKSTEKVILKSIDTAENLQELTSKKLRSIFKFTAKQQDNFFNNLEKGKGMIWKKLNKSLDFFTKN</sequence>
<protein>
    <submittedName>
        <fullName evidence="1">Uncharacterized protein</fullName>
    </submittedName>
</protein>
<keyword evidence="2" id="KW-1185">Reference proteome</keyword>